<organism evidence="1">
    <name type="scientific">uncultured Acidimicrobiales bacterium</name>
    <dbReference type="NCBI Taxonomy" id="310071"/>
    <lineage>
        <taxon>Bacteria</taxon>
        <taxon>Bacillati</taxon>
        <taxon>Actinomycetota</taxon>
        <taxon>Acidimicrobiia</taxon>
        <taxon>Acidimicrobiales</taxon>
        <taxon>environmental samples</taxon>
    </lineage>
</organism>
<name>A0A6J4I596_9ACTN</name>
<proteinExistence type="predicted"/>
<gene>
    <name evidence="1" type="ORF">AVDCRST_MAG76-1794</name>
</gene>
<dbReference type="EMBL" id="CADCSZ010000108">
    <property type="protein sequence ID" value="CAA9241481.1"/>
    <property type="molecule type" value="Genomic_DNA"/>
</dbReference>
<feature type="non-terminal residue" evidence="1">
    <location>
        <position position="1"/>
    </location>
</feature>
<reference evidence="1" key="1">
    <citation type="submission" date="2020-02" db="EMBL/GenBank/DDBJ databases">
        <authorList>
            <person name="Meier V. D."/>
        </authorList>
    </citation>
    <scope>NUCLEOTIDE SEQUENCE</scope>
    <source>
        <strain evidence="1">AVDCRST_MAG76</strain>
    </source>
</reference>
<feature type="non-terminal residue" evidence="1">
    <location>
        <position position="62"/>
    </location>
</feature>
<sequence length="62" mass="6818">AVVLVLAGGAEVPIWRGDPPQADLAVVDSLARLQLAARRRGWRIRLQNPDQPLRQLLELVGL</sequence>
<protein>
    <submittedName>
        <fullName evidence="1">Uncharacterized protein</fullName>
    </submittedName>
</protein>
<evidence type="ECO:0000313" key="1">
    <source>
        <dbReference type="EMBL" id="CAA9241481.1"/>
    </source>
</evidence>
<accession>A0A6J4I596</accession>
<dbReference type="AlphaFoldDB" id="A0A6J4I596"/>